<evidence type="ECO:0000256" key="1">
    <source>
        <dbReference type="ARBA" id="ARBA00023002"/>
    </source>
</evidence>
<reference evidence="4 5" key="1">
    <citation type="submission" date="2018-07" db="EMBL/GenBank/DDBJ databases">
        <title>Motiliproteus coralliicola sp. nov., a bacterium isolated from Coral.</title>
        <authorList>
            <person name="Wang G."/>
        </authorList>
    </citation>
    <scope>NUCLEOTIDE SEQUENCE [LARGE SCALE GENOMIC DNA]</scope>
    <source>
        <strain evidence="4 5">C34</strain>
    </source>
</reference>
<comment type="caution">
    <text evidence="4">The sequence shown here is derived from an EMBL/GenBank/DDBJ whole genome shotgun (WGS) entry which is preliminary data.</text>
</comment>
<keyword evidence="1" id="KW-0560">Oxidoreductase</keyword>
<dbReference type="PANTHER" id="PTHR13847">
    <property type="entry name" value="SARCOSINE DEHYDROGENASE-RELATED"/>
    <property type="match status" value="1"/>
</dbReference>
<dbReference type="Gene3D" id="3.30.9.10">
    <property type="entry name" value="D-Amino Acid Oxidase, subunit A, domain 2"/>
    <property type="match status" value="1"/>
</dbReference>
<sequence length="462" mass="51430">MYDPLISAGPGNGEPHTTSYWAASAGPEPQDDGPINSDRTVEVAIIGAGYTGLAAGLYLAREHGIEACVLEANRTGWGCSGRNGGFALKAGGRLSYQKMIKRWGEPMARRVFDEIVEGLDRVRDLIRTENIDCDAQPEGHLWVAHRPEMMQQIESEARFLRDHFGYQADVLSASDLVSNHFSGDEAYGALRFQDGFGVHPLKLAYGYQRLARAAGCKVHGSSPVIDWQQDGEYQVLVTPGGRVRAKKVICATNGYTPPSLHPKLKNRTFPVLSNVIVTRPLTEQELSDSRFQSSDVITDTRTLRFYYRKLPDNRLLIGGRSAITGQDADNPRHNQTLIEALQRKFPALDQISYDYNWGGWVCISYDDIPHVFQTDPSGKVLYAMGYGGSGVSFSVQAGKRLAEKVVGITDGHDLPILNSPLPKFPFAPFRRLGQRALYHYYYHRDEHGRRQLVTPSQHPKRA</sequence>
<protein>
    <submittedName>
        <fullName evidence="4">FAD-binding oxidoreductase</fullName>
    </submittedName>
</protein>
<dbReference type="OrthoDB" id="311718at2"/>
<dbReference type="SUPFAM" id="SSF51905">
    <property type="entry name" value="FAD/NAD(P)-binding domain"/>
    <property type="match status" value="1"/>
</dbReference>
<dbReference type="Proteomes" id="UP000253769">
    <property type="component" value="Unassembled WGS sequence"/>
</dbReference>
<dbReference type="Pfam" id="PF01266">
    <property type="entry name" value="DAO"/>
    <property type="match status" value="1"/>
</dbReference>
<dbReference type="EMBL" id="QQOH01000004">
    <property type="protein sequence ID" value="RDE18841.1"/>
    <property type="molecule type" value="Genomic_DNA"/>
</dbReference>
<feature type="region of interest" description="Disordered" evidence="2">
    <location>
        <begin position="1"/>
        <end position="34"/>
    </location>
</feature>
<dbReference type="GO" id="GO:0016491">
    <property type="term" value="F:oxidoreductase activity"/>
    <property type="evidence" value="ECO:0007669"/>
    <property type="project" value="UniProtKB-KW"/>
</dbReference>
<dbReference type="InterPro" id="IPR006076">
    <property type="entry name" value="FAD-dep_OxRdtase"/>
</dbReference>
<gene>
    <name evidence="4" type="ORF">DV711_14575</name>
</gene>
<evidence type="ECO:0000256" key="2">
    <source>
        <dbReference type="SAM" id="MobiDB-lite"/>
    </source>
</evidence>
<feature type="domain" description="FAD dependent oxidoreductase" evidence="3">
    <location>
        <begin position="43"/>
        <end position="403"/>
    </location>
</feature>
<proteinExistence type="predicted"/>
<dbReference type="PANTHER" id="PTHR13847:SF281">
    <property type="entry name" value="FAD DEPENDENT OXIDOREDUCTASE DOMAIN-CONTAINING PROTEIN"/>
    <property type="match status" value="1"/>
</dbReference>
<accession>A0A369WBZ8</accession>
<keyword evidence="5" id="KW-1185">Reference proteome</keyword>
<evidence type="ECO:0000259" key="3">
    <source>
        <dbReference type="Pfam" id="PF01266"/>
    </source>
</evidence>
<evidence type="ECO:0000313" key="5">
    <source>
        <dbReference type="Proteomes" id="UP000253769"/>
    </source>
</evidence>
<organism evidence="4 5">
    <name type="scientific">Motiliproteus coralliicola</name>
    <dbReference type="NCBI Taxonomy" id="2283196"/>
    <lineage>
        <taxon>Bacteria</taxon>
        <taxon>Pseudomonadati</taxon>
        <taxon>Pseudomonadota</taxon>
        <taxon>Gammaproteobacteria</taxon>
        <taxon>Oceanospirillales</taxon>
        <taxon>Oceanospirillaceae</taxon>
        <taxon>Motiliproteus</taxon>
    </lineage>
</organism>
<dbReference type="AlphaFoldDB" id="A0A369WBZ8"/>
<dbReference type="InterPro" id="IPR036188">
    <property type="entry name" value="FAD/NAD-bd_sf"/>
</dbReference>
<dbReference type="GO" id="GO:0005737">
    <property type="term" value="C:cytoplasm"/>
    <property type="evidence" value="ECO:0007669"/>
    <property type="project" value="TreeGrafter"/>
</dbReference>
<dbReference type="Gene3D" id="3.50.50.60">
    <property type="entry name" value="FAD/NAD(P)-binding domain"/>
    <property type="match status" value="1"/>
</dbReference>
<evidence type="ECO:0000313" key="4">
    <source>
        <dbReference type="EMBL" id="RDE18841.1"/>
    </source>
</evidence>
<name>A0A369WBZ8_9GAMM</name>
<dbReference type="RefSeq" id="WP_114696455.1">
    <property type="nucleotide sequence ID" value="NZ_QQOH01000004.1"/>
</dbReference>